<accession>A0A438D6M1</accession>
<gene>
    <name evidence="1" type="primary">RE1_629</name>
    <name evidence="1" type="ORF">CK203_093147</name>
</gene>
<sequence>MHAPYEEHLEVVMRILKYLKGSPGRGLFFKKRQSLTWRSKKQNVVAKNSAESELQSLANGVSELIDSSYYSRSCKCQPKSPMRLYSDNKATISMAHNPVHNDRHFIRQKIESGEICIPHVSSAEETIDILTKGSQQPFFEKMLSKRGLFDVYNPTRRGVLKSFPSGYQKS</sequence>
<evidence type="ECO:0000313" key="1">
    <source>
        <dbReference type="EMBL" id="RVW31081.1"/>
    </source>
</evidence>
<proteinExistence type="predicted"/>
<name>A0A438D6M1_VITVI</name>
<evidence type="ECO:0000313" key="2">
    <source>
        <dbReference type="Proteomes" id="UP000288805"/>
    </source>
</evidence>
<reference evidence="1 2" key="1">
    <citation type="journal article" date="2018" name="PLoS Genet.">
        <title>Population sequencing reveals clonal diversity and ancestral inbreeding in the grapevine cultivar Chardonnay.</title>
        <authorList>
            <person name="Roach M.J."/>
            <person name="Johnson D.L."/>
            <person name="Bohlmann J."/>
            <person name="van Vuuren H.J."/>
            <person name="Jones S.J."/>
            <person name="Pretorius I.S."/>
            <person name="Schmidt S.A."/>
            <person name="Borneman A.R."/>
        </authorList>
    </citation>
    <scope>NUCLEOTIDE SEQUENCE [LARGE SCALE GENOMIC DNA]</scope>
    <source>
        <strain evidence="2">cv. Chardonnay</strain>
        <tissue evidence="1">Leaf</tissue>
    </source>
</reference>
<dbReference type="PANTHER" id="PTHR11439:SF440">
    <property type="entry name" value="INTEGRASE CATALYTIC DOMAIN-CONTAINING PROTEIN"/>
    <property type="match status" value="1"/>
</dbReference>
<dbReference type="PANTHER" id="PTHR11439">
    <property type="entry name" value="GAG-POL-RELATED RETROTRANSPOSON"/>
    <property type="match status" value="1"/>
</dbReference>
<comment type="caution">
    <text evidence="1">The sequence shown here is derived from an EMBL/GenBank/DDBJ whole genome shotgun (WGS) entry which is preliminary data.</text>
</comment>
<dbReference type="EMBL" id="QGNW01001771">
    <property type="protein sequence ID" value="RVW31081.1"/>
    <property type="molecule type" value="Genomic_DNA"/>
</dbReference>
<dbReference type="AlphaFoldDB" id="A0A438D6M1"/>
<protein>
    <submittedName>
        <fullName evidence="1">Retrovirus-related Pol polyprotein from transposon RE1</fullName>
    </submittedName>
</protein>
<organism evidence="1 2">
    <name type="scientific">Vitis vinifera</name>
    <name type="common">Grape</name>
    <dbReference type="NCBI Taxonomy" id="29760"/>
    <lineage>
        <taxon>Eukaryota</taxon>
        <taxon>Viridiplantae</taxon>
        <taxon>Streptophyta</taxon>
        <taxon>Embryophyta</taxon>
        <taxon>Tracheophyta</taxon>
        <taxon>Spermatophyta</taxon>
        <taxon>Magnoliopsida</taxon>
        <taxon>eudicotyledons</taxon>
        <taxon>Gunneridae</taxon>
        <taxon>Pentapetalae</taxon>
        <taxon>rosids</taxon>
        <taxon>Vitales</taxon>
        <taxon>Vitaceae</taxon>
        <taxon>Viteae</taxon>
        <taxon>Vitis</taxon>
    </lineage>
</organism>
<dbReference type="Proteomes" id="UP000288805">
    <property type="component" value="Unassembled WGS sequence"/>
</dbReference>
<dbReference type="CDD" id="cd09272">
    <property type="entry name" value="RNase_HI_RT_Ty1"/>
    <property type="match status" value="1"/>
</dbReference>